<dbReference type="SUPFAM" id="SSF52266">
    <property type="entry name" value="SGNH hydrolase"/>
    <property type="match status" value="1"/>
</dbReference>
<dbReference type="RefSeq" id="XP_015178315.1">
    <property type="nucleotide sequence ID" value="XM_015322829.1"/>
</dbReference>
<feature type="domain" description="HTH OST-type" evidence="1">
    <location>
        <begin position="1"/>
        <end position="73"/>
    </location>
</feature>
<name>A0ABM1IDM8_POLDO</name>
<dbReference type="InterPro" id="IPR025605">
    <property type="entry name" value="OST-HTH/LOTUS_dom"/>
</dbReference>
<dbReference type="Proteomes" id="UP000694924">
    <property type="component" value="Unplaced"/>
</dbReference>
<accession>A0ABM1IDM8</accession>
<dbReference type="InterPro" id="IPR033447">
    <property type="entry name" value="OSK"/>
</dbReference>
<sequence>MEETIALIKSCIISQKGGIPINHLNYEFEKIVGEPIPYARLGFSNLHELLKKVDGLKTIKRADGVETLLVNDPKIKHIVDLIQKQKENYKANKVNEIYIEISIFRIFSKSIVNTLDFDFSFVFFFQSKHYKRFVPFDSRNFNNITRNNGKDNKKLEFNNKDRVWFYDNEIYNKRQDVAINGNRNLTAALYSFNSEDQNYDKYCLSAKLNNEYSNIVVIEACKPIKETKIYEPIILSHQLIGDDFFLQLVIRHLGLPVWRQAGNMALHCGLCISGQTISDCIKRLNEVECISNKIVIMLGAVDIYNGDTSQTLITNMKNLLKILKYKFAFSNSAIKICTIPPLANLSLYGHVNKVSTLYSFNNWIRCLNCVENNLNRNSNNIDDNYYQIIDLFQHFTDENYTTQYEWFQLNARMVSGCKHPYVLWNKYGRKRAMELLTAEM</sequence>
<organism evidence="2 3">
    <name type="scientific">Polistes dominula</name>
    <name type="common">European paper wasp</name>
    <name type="synonym">Vespa dominula</name>
    <dbReference type="NCBI Taxonomy" id="743375"/>
    <lineage>
        <taxon>Eukaryota</taxon>
        <taxon>Metazoa</taxon>
        <taxon>Ecdysozoa</taxon>
        <taxon>Arthropoda</taxon>
        <taxon>Hexapoda</taxon>
        <taxon>Insecta</taxon>
        <taxon>Pterygota</taxon>
        <taxon>Neoptera</taxon>
        <taxon>Endopterygota</taxon>
        <taxon>Hymenoptera</taxon>
        <taxon>Apocrita</taxon>
        <taxon>Aculeata</taxon>
        <taxon>Vespoidea</taxon>
        <taxon>Vespidae</taxon>
        <taxon>Polistinae</taxon>
        <taxon>Polistini</taxon>
        <taxon>Polistes</taxon>
    </lineage>
</organism>
<dbReference type="Pfam" id="PF17182">
    <property type="entry name" value="OSK"/>
    <property type="match status" value="1"/>
</dbReference>
<reference evidence="3" key="1">
    <citation type="submission" date="2025-08" db="UniProtKB">
        <authorList>
            <consortium name="RefSeq"/>
        </authorList>
    </citation>
    <scope>IDENTIFICATION</scope>
    <source>
        <tissue evidence="3">Whole body</tissue>
    </source>
</reference>
<dbReference type="CDD" id="cd09972">
    <property type="entry name" value="LOTUS_TDRD_OSKAR"/>
    <property type="match status" value="1"/>
</dbReference>
<keyword evidence="2" id="KW-1185">Reference proteome</keyword>
<dbReference type="InterPro" id="IPR041966">
    <property type="entry name" value="LOTUS-like"/>
</dbReference>
<dbReference type="GeneID" id="107067381"/>
<dbReference type="InterPro" id="IPR036514">
    <property type="entry name" value="SGNH_hydro_sf"/>
</dbReference>
<dbReference type="Gene3D" id="3.40.50.1110">
    <property type="entry name" value="SGNH hydrolase"/>
    <property type="match status" value="1"/>
</dbReference>
<proteinExistence type="predicted"/>
<gene>
    <name evidence="3" type="primary">LOC107067381</name>
</gene>
<dbReference type="PROSITE" id="PS51644">
    <property type="entry name" value="HTH_OST"/>
    <property type="match status" value="1"/>
</dbReference>
<evidence type="ECO:0000313" key="3">
    <source>
        <dbReference type="RefSeq" id="XP_015178315.1"/>
    </source>
</evidence>
<evidence type="ECO:0000313" key="2">
    <source>
        <dbReference type="Proteomes" id="UP000694924"/>
    </source>
</evidence>
<dbReference type="Pfam" id="PF12872">
    <property type="entry name" value="OST-HTH"/>
    <property type="match status" value="1"/>
</dbReference>
<evidence type="ECO:0000259" key="1">
    <source>
        <dbReference type="PROSITE" id="PS51644"/>
    </source>
</evidence>
<protein>
    <submittedName>
        <fullName evidence="3">Uncharacterized protein LOC107067381 isoform X1</fullName>
    </submittedName>
</protein>
<dbReference type="Gene3D" id="3.30.420.610">
    <property type="entry name" value="LOTUS domain-like"/>
    <property type="match status" value="1"/>
</dbReference>